<reference evidence="2" key="2">
    <citation type="submission" date="2015-01" db="EMBL/GenBank/DDBJ databases">
        <title>Evolutionary Origins and Diversification of the Mycorrhizal Mutualists.</title>
        <authorList>
            <consortium name="DOE Joint Genome Institute"/>
            <consortium name="Mycorrhizal Genomics Consortium"/>
            <person name="Kohler A."/>
            <person name="Kuo A."/>
            <person name="Nagy L.G."/>
            <person name="Floudas D."/>
            <person name="Copeland A."/>
            <person name="Barry K.W."/>
            <person name="Cichocki N."/>
            <person name="Veneault-Fourrey C."/>
            <person name="LaButti K."/>
            <person name="Lindquist E.A."/>
            <person name="Lipzen A."/>
            <person name="Lundell T."/>
            <person name="Morin E."/>
            <person name="Murat C."/>
            <person name="Riley R."/>
            <person name="Ohm R."/>
            <person name="Sun H."/>
            <person name="Tunlid A."/>
            <person name="Henrissat B."/>
            <person name="Grigoriev I.V."/>
            <person name="Hibbett D.S."/>
            <person name="Martin F."/>
        </authorList>
    </citation>
    <scope>NUCLEOTIDE SEQUENCE [LARGE SCALE GENOMIC DNA]</scope>
    <source>
        <strain evidence="2">Foug A</strain>
    </source>
</reference>
<dbReference type="AlphaFoldDB" id="A0A0C2ZFX3"/>
<dbReference type="EMBL" id="KN822060">
    <property type="protein sequence ID" value="KIM60578.1"/>
    <property type="molecule type" value="Genomic_DNA"/>
</dbReference>
<sequence length="88" mass="9522">MSSHIPNLNTCSKRMLFTSHPTLPTISVYPAVGVTSSTTLSALGSLLLLHTTNVGLSSDPPVHACFVIDILGLSADDRCYGRFWFKNQ</sequence>
<keyword evidence="2" id="KW-1185">Reference proteome</keyword>
<evidence type="ECO:0000313" key="1">
    <source>
        <dbReference type="EMBL" id="KIM60578.1"/>
    </source>
</evidence>
<reference evidence="1 2" key="1">
    <citation type="submission" date="2014-04" db="EMBL/GenBank/DDBJ databases">
        <authorList>
            <consortium name="DOE Joint Genome Institute"/>
            <person name="Kuo A."/>
            <person name="Kohler A."/>
            <person name="Nagy L.G."/>
            <person name="Floudas D."/>
            <person name="Copeland A."/>
            <person name="Barry K.W."/>
            <person name="Cichocki N."/>
            <person name="Veneault-Fourrey C."/>
            <person name="LaButti K."/>
            <person name="Lindquist E.A."/>
            <person name="Lipzen A."/>
            <person name="Lundell T."/>
            <person name="Morin E."/>
            <person name="Murat C."/>
            <person name="Sun H."/>
            <person name="Tunlid A."/>
            <person name="Henrissat B."/>
            <person name="Grigoriev I.V."/>
            <person name="Hibbett D.S."/>
            <person name="Martin F."/>
            <person name="Nordberg H.P."/>
            <person name="Cantor M.N."/>
            <person name="Hua S.X."/>
        </authorList>
    </citation>
    <scope>NUCLEOTIDE SEQUENCE [LARGE SCALE GENOMIC DNA]</scope>
    <source>
        <strain evidence="1 2">Foug A</strain>
    </source>
</reference>
<gene>
    <name evidence="1" type="ORF">SCLCIDRAFT_1216648</name>
</gene>
<protein>
    <submittedName>
        <fullName evidence="1">Uncharacterized protein</fullName>
    </submittedName>
</protein>
<name>A0A0C2ZFX3_9AGAM</name>
<organism evidence="1 2">
    <name type="scientific">Scleroderma citrinum Foug A</name>
    <dbReference type="NCBI Taxonomy" id="1036808"/>
    <lineage>
        <taxon>Eukaryota</taxon>
        <taxon>Fungi</taxon>
        <taxon>Dikarya</taxon>
        <taxon>Basidiomycota</taxon>
        <taxon>Agaricomycotina</taxon>
        <taxon>Agaricomycetes</taxon>
        <taxon>Agaricomycetidae</taxon>
        <taxon>Boletales</taxon>
        <taxon>Sclerodermatineae</taxon>
        <taxon>Sclerodermataceae</taxon>
        <taxon>Scleroderma</taxon>
    </lineage>
</organism>
<proteinExistence type="predicted"/>
<dbReference type="InParanoid" id="A0A0C2ZFX3"/>
<accession>A0A0C2ZFX3</accession>
<dbReference type="Proteomes" id="UP000053989">
    <property type="component" value="Unassembled WGS sequence"/>
</dbReference>
<dbReference type="HOGENOM" id="CLU_2470421_0_0_1"/>
<evidence type="ECO:0000313" key="2">
    <source>
        <dbReference type="Proteomes" id="UP000053989"/>
    </source>
</evidence>